<name>A0AAN6UDJ1_9PEZI</name>
<sequence>IAAWAALLGAGCSRVAGSWELGVAGWAALPGAGCTAAWAALLGARYGRVKVGYCDKTTYVERAIVGIASKN</sequence>
<reference evidence="2" key="2">
    <citation type="submission" date="2023-05" db="EMBL/GenBank/DDBJ databases">
        <authorList>
            <consortium name="Lawrence Berkeley National Laboratory"/>
            <person name="Steindorff A."/>
            <person name="Hensen N."/>
            <person name="Bonometti L."/>
            <person name="Westerberg I."/>
            <person name="Brannstrom I.O."/>
            <person name="Guillou S."/>
            <person name="Cros-Aarteil S."/>
            <person name="Calhoun S."/>
            <person name="Haridas S."/>
            <person name="Kuo A."/>
            <person name="Mondo S."/>
            <person name="Pangilinan J."/>
            <person name="Riley R."/>
            <person name="Labutti K."/>
            <person name="Andreopoulos B."/>
            <person name="Lipzen A."/>
            <person name="Chen C."/>
            <person name="Yanf M."/>
            <person name="Daum C."/>
            <person name="Ng V."/>
            <person name="Clum A."/>
            <person name="Ohm R."/>
            <person name="Martin F."/>
            <person name="Silar P."/>
            <person name="Natvig D."/>
            <person name="Lalanne C."/>
            <person name="Gautier V."/>
            <person name="Ament-Velasquez S.L."/>
            <person name="Kruys A."/>
            <person name="Hutchinson M.I."/>
            <person name="Powell A.J."/>
            <person name="Barry K."/>
            <person name="Miller A.N."/>
            <person name="Grigoriev I.V."/>
            <person name="Debuchy R."/>
            <person name="Gladieux P."/>
            <person name="Thoren M.H."/>
            <person name="Johannesson H."/>
        </authorList>
    </citation>
    <scope>NUCLEOTIDE SEQUENCE</scope>
    <source>
        <strain evidence="2">CBS 123565</strain>
    </source>
</reference>
<protein>
    <submittedName>
        <fullName evidence="2">Uncharacterized protein</fullName>
    </submittedName>
</protein>
<keyword evidence="3" id="KW-1185">Reference proteome</keyword>
<evidence type="ECO:0000313" key="2">
    <source>
        <dbReference type="EMBL" id="KAK4130709.1"/>
    </source>
</evidence>
<comment type="caution">
    <text evidence="2">The sequence shown here is derived from an EMBL/GenBank/DDBJ whole genome shotgun (WGS) entry which is preliminary data.</text>
</comment>
<reference evidence="2" key="1">
    <citation type="journal article" date="2023" name="Mol. Phylogenet. Evol.">
        <title>Genome-scale phylogeny and comparative genomics of the fungal order Sordariales.</title>
        <authorList>
            <person name="Hensen N."/>
            <person name="Bonometti L."/>
            <person name="Westerberg I."/>
            <person name="Brannstrom I.O."/>
            <person name="Guillou S."/>
            <person name="Cros-Aarteil S."/>
            <person name="Calhoun S."/>
            <person name="Haridas S."/>
            <person name="Kuo A."/>
            <person name="Mondo S."/>
            <person name="Pangilinan J."/>
            <person name="Riley R."/>
            <person name="LaButti K."/>
            <person name="Andreopoulos B."/>
            <person name="Lipzen A."/>
            <person name="Chen C."/>
            <person name="Yan M."/>
            <person name="Daum C."/>
            <person name="Ng V."/>
            <person name="Clum A."/>
            <person name="Steindorff A."/>
            <person name="Ohm R.A."/>
            <person name="Martin F."/>
            <person name="Silar P."/>
            <person name="Natvig D.O."/>
            <person name="Lalanne C."/>
            <person name="Gautier V."/>
            <person name="Ament-Velasquez S.L."/>
            <person name="Kruys A."/>
            <person name="Hutchinson M.I."/>
            <person name="Powell A.J."/>
            <person name="Barry K."/>
            <person name="Miller A.N."/>
            <person name="Grigoriev I.V."/>
            <person name="Debuchy R."/>
            <person name="Gladieux P."/>
            <person name="Hiltunen Thoren M."/>
            <person name="Johannesson H."/>
        </authorList>
    </citation>
    <scope>NUCLEOTIDE SEQUENCE</scope>
    <source>
        <strain evidence="2">CBS 123565</strain>
    </source>
</reference>
<evidence type="ECO:0000313" key="3">
    <source>
        <dbReference type="Proteomes" id="UP001304895"/>
    </source>
</evidence>
<keyword evidence="1" id="KW-0812">Transmembrane</keyword>
<dbReference type="EMBL" id="MU853432">
    <property type="protein sequence ID" value="KAK4130709.1"/>
    <property type="molecule type" value="Genomic_DNA"/>
</dbReference>
<gene>
    <name evidence="2" type="ORF">BT67DRAFT_445331</name>
</gene>
<feature type="transmembrane region" description="Helical" evidence="1">
    <location>
        <begin position="27"/>
        <end position="46"/>
    </location>
</feature>
<proteinExistence type="predicted"/>
<organism evidence="2 3">
    <name type="scientific">Trichocladium antarcticum</name>
    <dbReference type="NCBI Taxonomy" id="1450529"/>
    <lineage>
        <taxon>Eukaryota</taxon>
        <taxon>Fungi</taxon>
        <taxon>Dikarya</taxon>
        <taxon>Ascomycota</taxon>
        <taxon>Pezizomycotina</taxon>
        <taxon>Sordariomycetes</taxon>
        <taxon>Sordariomycetidae</taxon>
        <taxon>Sordariales</taxon>
        <taxon>Chaetomiaceae</taxon>
        <taxon>Trichocladium</taxon>
    </lineage>
</organism>
<keyword evidence="1" id="KW-0472">Membrane</keyword>
<dbReference type="Proteomes" id="UP001304895">
    <property type="component" value="Unassembled WGS sequence"/>
</dbReference>
<accession>A0AAN6UDJ1</accession>
<dbReference type="AlphaFoldDB" id="A0AAN6UDJ1"/>
<evidence type="ECO:0000256" key="1">
    <source>
        <dbReference type="SAM" id="Phobius"/>
    </source>
</evidence>
<feature type="non-terminal residue" evidence="2">
    <location>
        <position position="1"/>
    </location>
</feature>
<keyword evidence="1" id="KW-1133">Transmembrane helix</keyword>